<dbReference type="PANTHER" id="PTHR22812">
    <property type="entry name" value="CHROMOBOX PROTEIN"/>
    <property type="match status" value="1"/>
</dbReference>
<dbReference type="SMART" id="SM00298">
    <property type="entry name" value="CHROMO"/>
    <property type="match status" value="1"/>
</dbReference>
<feature type="compositionally biased region" description="Basic and acidic residues" evidence="3">
    <location>
        <begin position="165"/>
        <end position="198"/>
    </location>
</feature>
<dbReference type="GO" id="GO:0005634">
    <property type="term" value="C:nucleus"/>
    <property type="evidence" value="ECO:0007669"/>
    <property type="project" value="UniProtKB-SubCell"/>
</dbReference>
<dbReference type="InterPro" id="IPR023780">
    <property type="entry name" value="Chromo_domain"/>
</dbReference>
<dbReference type="PRINTS" id="PR00504">
    <property type="entry name" value="CHROMODOMAIN"/>
</dbReference>
<name>A0AAF3EBA6_9BILA</name>
<dbReference type="AlphaFoldDB" id="A0AAF3EBA6"/>
<dbReference type="Pfam" id="PF00385">
    <property type="entry name" value="Chromo"/>
    <property type="match status" value="1"/>
</dbReference>
<keyword evidence="5" id="KW-1185">Reference proteome</keyword>
<protein>
    <recommendedName>
        <fullName evidence="4">Chromo domain-containing protein</fullName>
    </recommendedName>
</protein>
<evidence type="ECO:0000256" key="1">
    <source>
        <dbReference type="ARBA" id="ARBA00004123"/>
    </source>
</evidence>
<dbReference type="PROSITE" id="PS00598">
    <property type="entry name" value="CHROMO_1"/>
    <property type="match status" value="1"/>
</dbReference>
<comment type="subcellular location">
    <subcellularLocation>
        <location evidence="1">Nucleus</location>
    </subcellularLocation>
</comment>
<evidence type="ECO:0000259" key="4">
    <source>
        <dbReference type="PROSITE" id="PS50013"/>
    </source>
</evidence>
<organism evidence="5 6">
    <name type="scientific">Mesorhabditis belari</name>
    <dbReference type="NCBI Taxonomy" id="2138241"/>
    <lineage>
        <taxon>Eukaryota</taxon>
        <taxon>Metazoa</taxon>
        <taxon>Ecdysozoa</taxon>
        <taxon>Nematoda</taxon>
        <taxon>Chromadorea</taxon>
        <taxon>Rhabditida</taxon>
        <taxon>Rhabditina</taxon>
        <taxon>Rhabditomorpha</taxon>
        <taxon>Rhabditoidea</taxon>
        <taxon>Rhabditidae</taxon>
        <taxon>Mesorhabditinae</taxon>
        <taxon>Mesorhabditis</taxon>
    </lineage>
</organism>
<dbReference type="SUPFAM" id="SSF54160">
    <property type="entry name" value="Chromo domain-like"/>
    <property type="match status" value="1"/>
</dbReference>
<dbReference type="PROSITE" id="PS50013">
    <property type="entry name" value="CHROMO_2"/>
    <property type="match status" value="1"/>
</dbReference>
<feature type="compositionally biased region" description="Acidic residues" evidence="3">
    <location>
        <begin position="137"/>
        <end position="150"/>
    </location>
</feature>
<evidence type="ECO:0000313" key="5">
    <source>
        <dbReference type="Proteomes" id="UP000887575"/>
    </source>
</evidence>
<dbReference type="InterPro" id="IPR017984">
    <property type="entry name" value="Chromo_dom_subgr"/>
</dbReference>
<feature type="domain" description="Chromo" evidence="4">
    <location>
        <begin position="6"/>
        <end position="64"/>
    </location>
</feature>
<dbReference type="InterPro" id="IPR000953">
    <property type="entry name" value="Chromo/chromo_shadow_dom"/>
</dbReference>
<dbReference type="InterPro" id="IPR023779">
    <property type="entry name" value="Chromodomain_CS"/>
</dbReference>
<proteinExistence type="predicted"/>
<reference evidence="6" key="1">
    <citation type="submission" date="2024-02" db="UniProtKB">
        <authorList>
            <consortium name="WormBaseParasite"/>
        </authorList>
    </citation>
    <scope>IDENTIFICATION</scope>
</reference>
<feature type="compositionally biased region" description="Polar residues" evidence="3">
    <location>
        <begin position="208"/>
        <end position="228"/>
    </location>
</feature>
<feature type="region of interest" description="Disordered" evidence="3">
    <location>
        <begin position="32"/>
        <end position="254"/>
    </location>
</feature>
<evidence type="ECO:0000313" key="6">
    <source>
        <dbReference type="WBParaSite" id="MBELARI_LOCUS11204"/>
    </source>
</evidence>
<keyword evidence="2" id="KW-0539">Nucleus</keyword>
<dbReference type="CDD" id="cd18644">
    <property type="entry name" value="CD_polycomb"/>
    <property type="match status" value="1"/>
</dbReference>
<dbReference type="InterPro" id="IPR051219">
    <property type="entry name" value="Heterochromatin_chromo-domain"/>
</dbReference>
<feature type="compositionally biased region" description="Acidic residues" evidence="3">
    <location>
        <begin position="86"/>
        <end position="100"/>
    </location>
</feature>
<dbReference type="WBParaSite" id="MBELARI_LOCUS11204">
    <property type="protein sequence ID" value="MBELARI_LOCUS11204"/>
    <property type="gene ID" value="MBELARI_LOCUS11204"/>
</dbReference>
<feature type="compositionally biased region" description="Basic and acidic residues" evidence="3">
    <location>
        <begin position="232"/>
        <end position="245"/>
    </location>
</feature>
<dbReference type="InterPro" id="IPR016197">
    <property type="entry name" value="Chromo-like_dom_sf"/>
</dbReference>
<dbReference type="Proteomes" id="UP000887575">
    <property type="component" value="Unassembled WGS sequence"/>
</dbReference>
<evidence type="ECO:0000256" key="2">
    <source>
        <dbReference type="ARBA" id="ARBA00023242"/>
    </source>
</evidence>
<sequence>MADDVFTVEKLLKRRVVKGKVQYFVKWKGWKDSDNTWEPEENVLDERLVDEFNSSQEKQKSRKRGSTGSRGSEKKKGRKARKAVETDDESDENEINEADIESPSTSKTTRKRGRPPMESDQSRISEVVSETRPIVGDLDEEAASDNEETPQEIIPPKRKSIQKKRISDKTLKESKEKSCSDKESPAKDSPKKQATIKEEIEDGDEVVNASTSQRDISTSQRDISTPINRSESSLKKRSESRETRTPHSPTPQAITNNIITSADFMEGQVTSILGPDSGGSKKVLILGEVAQEGEKIQQAQLCEAVNTLDEKESIERIKAQLKNETKHLYRWADPFRSGDVFHYHPSMRVTEVVATNGDKTFIVDM</sequence>
<accession>A0AAF3EBA6</accession>
<evidence type="ECO:0000256" key="3">
    <source>
        <dbReference type="SAM" id="MobiDB-lite"/>
    </source>
</evidence>
<dbReference type="Gene3D" id="2.40.50.40">
    <property type="match status" value="1"/>
</dbReference>